<feature type="transmembrane region" description="Helical" evidence="5">
    <location>
        <begin position="272"/>
        <end position="292"/>
    </location>
</feature>
<proteinExistence type="predicted"/>
<dbReference type="AlphaFoldDB" id="A0A433QYX0"/>
<keyword evidence="3 5" id="KW-1133">Transmembrane helix</keyword>
<evidence type="ECO:0000256" key="1">
    <source>
        <dbReference type="ARBA" id="ARBA00004141"/>
    </source>
</evidence>
<dbReference type="Gene3D" id="1.20.1070.10">
    <property type="entry name" value="Rhodopsin 7-helix transmembrane proteins"/>
    <property type="match status" value="1"/>
</dbReference>
<dbReference type="GO" id="GO:0005886">
    <property type="term" value="C:plasma membrane"/>
    <property type="evidence" value="ECO:0007669"/>
    <property type="project" value="TreeGrafter"/>
</dbReference>
<dbReference type="EMBL" id="RBNJ01000266">
    <property type="protein sequence ID" value="RUS34977.1"/>
    <property type="molecule type" value="Genomic_DNA"/>
</dbReference>
<dbReference type="GO" id="GO:0004930">
    <property type="term" value="F:G protein-coupled receptor activity"/>
    <property type="evidence" value="ECO:0007669"/>
    <property type="project" value="TreeGrafter"/>
</dbReference>
<keyword evidence="2 5" id="KW-0812">Transmembrane</keyword>
<name>A0A433QYX0_9FUNG</name>
<feature type="transmembrane region" description="Helical" evidence="5">
    <location>
        <begin position="188"/>
        <end position="212"/>
    </location>
</feature>
<dbReference type="PANTHER" id="PTHR23112">
    <property type="entry name" value="G PROTEIN-COUPLED RECEPTOR 157-RELATED"/>
    <property type="match status" value="1"/>
</dbReference>
<feature type="non-terminal residue" evidence="6">
    <location>
        <position position="310"/>
    </location>
</feature>
<feature type="transmembrane region" description="Helical" evidence="5">
    <location>
        <begin position="148"/>
        <end position="168"/>
    </location>
</feature>
<evidence type="ECO:0000256" key="5">
    <source>
        <dbReference type="SAM" id="Phobius"/>
    </source>
</evidence>
<organism evidence="6 7">
    <name type="scientific">Jimgerdemannia flammicorona</name>
    <dbReference type="NCBI Taxonomy" id="994334"/>
    <lineage>
        <taxon>Eukaryota</taxon>
        <taxon>Fungi</taxon>
        <taxon>Fungi incertae sedis</taxon>
        <taxon>Mucoromycota</taxon>
        <taxon>Mucoromycotina</taxon>
        <taxon>Endogonomycetes</taxon>
        <taxon>Endogonales</taxon>
        <taxon>Endogonaceae</taxon>
        <taxon>Jimgerdemannia</taxon>
    </lineage>
</organism>
<comment type="caution">
    <text evidence="6">The sequence shown here is derived from an EMBL/GenBank/DDBJ whole genome shotgun (WGS) entry which is preliminary data.</text>
</comment>
<protein>
    <submittedName>
        <fullName evidence="6">Uncharacterized protein</fullName>
    </submittedName>
</protein>
<keyword evidence="7" id="KW-1185">Reference proteome</keyword>
<feature type="transmembrane region" description="Helical" evidence="5">
    <location>
        <begin position="23"/>
        <end position="41"/>
    </location>
</feature>
<sequence length="310" mass="35394">MECTSWENIPLDRRQLIWSLQKILSSLSMASIAAVFGYVLYRHFKLQRRFTNPAERLMFFNLFPVFVRMIGGFIANDPWGTDPNNVNMPYCQAQTAFVEFGDMGCVVMGGVFARDLYTIIHVFRGLGVTNSFTVEDLSRLFEKREKTYIVIAYLGGFASAITSTLFAGPRDLWCWVRDIDHPNPLARSHLALIFFYAWMWIVMILSITVLLYAWCDVLLHKGDFRSMNDIRYGCIVAFSSVLLIDLVGWAFASANRFWTYANPGCALLPLEALQAIITSSRGLFLVTAYYLLKVNEQFVELEQVPEMADA</sequence>
<accession>A0A433QYX0</accession>
<evidence type="ECO:0000313" key="6">
    <source>
        <dbReference type="EMBL" id="RUS34977.1"/>
    </source>
</evidence>
<evidence type="ECO:0000256" key="4">
    <source>
        <dbReference type="ARBA" id="ARBA00023136"/>
    </source>
</evidence>
<dbReference type="PANTHER" id="PTHR23112:SF0">
    <property type="entry name" value="TRANSMEMBRANE PROTEIN 116"/>
    <property type="match status" value="1"/>
</dbReference>
<dbReference type="GO" id="GO:0007189">
    <property type="term" value="P:adenylate cyclase-activating G protein-coupled receptor signaling pathway"/>
    <property type="evidence" value="ECO:0007669"/>
    <property type="project" value="TreeGrafter"/>
</dbReference>
<comment type="subcellular location">
    <subcellularLocation>
        <location evidence="1">Membrane</location>
        <topology evidence="1">Multi-pass membrane protein</topology>
    </subcellularLocation>
</comment>
<gene>
    <name evidence="6" type="ORF">BC938DRAFT_477209</name>
</gene>
<evidence type="ECO:0000256" key="3">
    <source>
        <dbReference type="ARBA" id="ARBA00022989"/>
    </source>
</evidence>
<reference evidence="6 7" key="1">
    <citation type="journal article" date="2018" name="New Phytol.">
        <title>Phylogenomics of Endogonaceae and evolution of mycorrhizas within Mucoromycota.</title>
        <authorList>
            <person name="Chang Y."/>
            <person name="Desiro A."/>
            <person name="Na H."/>
            <person name="Sandor L."/>
            <person name="Lipzen A."/>
            <person name="Clum A."/>
            <person name="Barry K."/>
            <person name="Grigoriev I.V."/>
            <person name="Martin F.M."/>
            <person name="Stajich J.E."/>
            <person name="Smith M.E."/>
            <person name="Bonito G."/>
            <person name="Spatafora J.W."/>
        </authorList>
    </citation>
    <scope>NUCLEOTIDE SEQUENCE [LARGE SCALE GENOMIC DNA]</scope>
    <source>
        <strain evidence="6 7">AD002</strain>
    </source>
</reference>
<evidence type="ECO:0000256" key="2">
    <source>
        <dbReference type="ARBA" id="ARBA00022692"/>
    </source>
</evidence>
<keyword evidence="4 5" id="KW-0472">Membrane</keyword>
<dbReference type="Proteomes" id="UP000274822">
    <property type="component" value="Unassembled WGS sequence"/>
</dbReference>
<evidence type="ECO:0000313" key="7">
    <source>
        <dbReference type="Proteomes" id="UP000274822"/>
    </source>
</evidence>
<feature type="transmembrane region" description="Helical" evidence="5">
    <location>
        <begin position="232"/>
        <end position="252"/>
    </location>
</feature>